<evidence type="ECO:0000256" key="1">
    <source>
        <dbReference type="SAM" id="Phobius"/>
    </source>
</evidence>
<gene>
    <name evidence="2" type="ORF">MEA186_32907</name>
</gene>
<dbReference type="Pfam" id="PF24838">
    <property type="entry name" value="8xMP"/>
    <property type="match status" value="1"/>
</dbReference>
<name>G6YKP6_9HYPH</name>
<sequence length="262" mass="29421">MSKNRLAYFKALGLPAPSTKARTSGTATAETSATAIDHQRQARLAALNRSHEIRQFEIELYWKRATYFWLLQAAVFTALGLIWKDGGKGIPHIIPVALASLGLLTCAAGWLSAQGSKFWQENWERHIDMLEDEFEGKLHKTVWVGRMGVRWSVSNINDRLTLFFGVFWSLVFTVVCFSVVSRWTLRLATSLGEADFTQPAVIGVAVATAGGLFWLYKQKTNLRGSIPDWEAKPQLPKIQSDRPRLLRELHSAPLIVKRGQAE</sequence>
<feature type="transmembrane region" description="Helical" evidence="1">
    <location>
        <begin position="65"/>
        <end position="83"/>
    </location>
</feature>
<accession>G6YKP6</accession>
<feature type="transmembrane region" description="Helical" evidence="1">
    <location>
        <begin position="200"/>
        <end position="216"/>
    </location>
</feature>
<evidence type="ECO:0000313" key="3">
    <source>
        <dbReference type="Proteomes" id="UP000002949"/>
    </source>
</evidence>
<protein>
    <recommendedName>
        <fullName evidence="4">Transmembrane protein</fullName>
    </recommendedName>
</protein>
<dbReference type="InterPro" id="IPR056918">
    <property type="entry name" value="8xMP"/>
</dbReference>
<reference evidence="2 3" key="1">
    <citation type="journal article" date="2012" name="J. Bacteriol.">
        <title>Draft Genome Sequence of Plant Growth-Promoting Rhizobium Mesorhizobium amorphae, Isolated from Zinc-Lead Mine Tailings.</title>
        <authorList>
            <person name="Hao X."/>
            <person name="Lin Y."/>
            <person name="Johnstone L."/>
            <person name="Baltrus D.A."/>
            <person name="Miller S.J."/>
            <person name="Wei G."/>
            <person name="Rensing C."/>
        </authorList>
    </citation>
    <scope>NUCLEOTIDE SEQUENCE [LARGE SCALE GENOMIC DNA]</scope>
    <source>
        <strain evidence="2 3">CCNWGS0123</strain>
    </source>
</reference>
<dbReference type="AlphaFoldDB" id="G6YKP6"/>
<dbReference type="eggNOG" id="ENOG5032R2K">
    <property type="taxonomic scope" value="Bacteria"/>
</dbReference>
<dbReference type="RefSeq" id="WP_006206370.1">
    <property type="nucleotide sequence ID" value="NZ_AGSN01000239.1"/>
</dbReference>
<keyword evidence="1" id="KW-1133">Transmembrane helix</keyword>
<proteinExistence type="predicted"/>
<evidence type="ECO:0008006" key="4">
    <source>
        <dbReference type="Google" id="ProtNLM"/>
    </source>
</evidence>
<keyword evidence="1" id="KW-0812">Transmembrane</keyword>
<dbReference type="OrthoDB" id="9153185at2"/>
<dbReference type="Proteomes" id="UP000002949">
    <property type="component" value="Unassembled WGS sequence"/>
</dbReference>
<keyword evidence="1" id="KW-0472">Membrane</keyword>
<keyword evidence="3" id="KW-1185">Reference proteome</keyword>
<dbReference type="EMBL" id="AGSN01000239">
    <property type="protein sequence ID" value="EHH03502.1"/>
    <property type="molecule type" value="Genomic_DNA"/>
</dbReference>
<feature type="transmembrane region" description="Helical" evidence="1">
    <location>
        <begin position="89"/>
        <end position="111"/>
    </location>
</feature>
<dbReference type="STRING" id="1082933.A6B35_02395"/>
<dbReference type="KEGG" id="mamo:A6B35_02395"/>
<organism evidence="2 3">
    <name type="scientific">Mesorhizobium amorphae CCNWGS0123</name>
    <dbReference type="NCBI Taxonomy" id="1082933"/>
    <lineage>
        <taxon>Bacteria</taxon>
        <taxon>Pseudomonadati</taxon>
        <taxon>Pseudomonadota</taxon>
        <taxon>Alphaproteobacteria</taxon>
        <taxon>Hyphomicrobiales</taxon>
        <taxon>Phyllobacteriaceae</taxon>
        <taxon>Mesorhizobium</taxon>
    </lineage>
</organism>
<evidence type="ECO:0000313" key="2">
    <source>
        <dbReference type="EMBL" id="EHH03502.1"/>
    </source>
</evidence>
<feature type="transmembrane region" description="Helical" evidence="1">
    <location>
        <begin position="160"/>
        <end position="180"/>
    </location>
</feature>